<dbReference type="RefSeq" id="WP_173770085.1">
    <property type="nucleotide sequence ID" value="NZ_JAAITS010000042.1"/>
</dbReference>
<protein>
    <submittedName>
        <fullName evidence="1">Uncharacterized protein</fullName>
    </submittedName>
</protein>
<proteinExistence type="predicted"/>
<gene>
    <name evidence="1" type="ORF">G5B17_13990</name>
</gene>
<evidence type="ECO:0000313" key="2">
    <source>
        <dbReference type="Proteomes" id="UP001644719"/>
    </source>
</evidence>
<reference evidence="1 2" key="1">
    <citation type="journal article" date="2020" name="Cell Host Microbe">
        <title>Functional and Genomic Variation between Human-Derived Isolates of Lachnospiraceae Reveals Inter- and Intra-Species Diversity.</title>
        <authorList>
            <person name="Sorbara M.T."/>
            <person name="Littmann E.R."/>
            <person name="Fontana E."/>
            <person name="Moody T.U."/>
            <person name="Kohout C.E."/>
            <person name="Gjonbalaj M."/>
            <person name="Eaton V."/>
            <person name="Seok R."/>
            <person name="Leiner I.M."/>
            <person name="Pamer E.G."/>
        </authorList>
    </citation>
    <scope>NUCLEOTIDE SEQUENCE [LARGE SCALE GENOMIC DNA]</scope>
    <source>
        <strain evidence="1 2">MSK.17.74</strain>
    </source>
</reference>
<name>A0ABX2H8G3_9FIRM</name>
<sequence>MSEKIVVCLEKGGARDMAEAFSRRTNTPISEKPGEHLTVLFNFIGKTACGALLN</sequence>
<keyword evidence="2" id="KW-1185">Reference proteome</keyword>
<dbReference type="Proteomes" id="UP001644719">
    <property type="component" value="Unassembled WGS sequence"/>
</dbReference>
<evidence type="ECO:0000313" key="1">
    <source>
        <dbReference type="EMBL" id="NSG86491.1"/>
    </source>
</evidence>
<accession>A0ABX2H8G3</accession>
<dbReference type="EMBL" id="JAAITS010000042">
    <property type="protein sequence ID" value="NSG86491.1"/>
    <property type="molecule type" value="Genomic_DNA"/>
</dbReference>
<comment type="caution">
    <text evidence="1">The sequence shown here is derived from an EMBL/GenBank/DDBJ whole genome shotgun (WGS) entry which is preliminary data.</text>
</comment>
<organism evidence="1 2">
    <name type="scientific">Blautia faecis</name>
    <dbReference type="NCBI Taxonomy" id="871665"/>
    <lineage>
        <taxon>Bacteria</taxon>
        <taxon>Bacillati</taxon>
        <taxon>Bacillota</taxon>
        <taxon>Clostridia</taxon>
        <taxon>Lachnospirales</taxon>
        <taxon>Lachnospiraceae</taxon>
        <taxon>Blautia</taxon>
    </lineage>
</organism>